<comment type="subunit">
    <text evidence="1">Heterohexamer.</text>
</comment>
<comment type="subcellular location">
    <subcellularLocation>
        <location evidence="1">Mitochondrion inner membrane</location>
        <topology evidence="1">Peripheral membrane protein</topology>
        <orientation evidence="1">Intermembrane side</orientation>
    </subcellularLocation>
</comment>
<keyword evidence="1" id="KW-0653">Protein transport</keyword>
<evidence type="ECO:0000313" key="4">
    <source>
        <dbReference type="Proteomes" id="UP000247409"/>
    </source>
</evidence>
<dbReference type="Proteomes" id="UP000247409">
    <property type="component" value="Unassembled WGS sequence"/>
</dbReference>
<keyword evidence="4" id="KW-1185">Reference proteome</keyword>
<dbReference type="InterPro" id="IPR004217">
    <property type="entry name" value="Tim10-like"/>
</dbReference>
<dbReference type="Gene3D" id="1.10.287.810">
    <property type="entry name" value="Mitochondrial import inner membrane translocase subunit tim13 like domains"/>
    <property type="match status" value="1"/>
</dbReference>
<dbReference type="InterPro" id="IPR035427">
    <property type="entry name" value="Tim10-like_dom_sf"/>
</dbReference>
<dbReference type="Pfam" id="PF02953">
    <property type="entry name" value="zf-Tim10_DDP"/>
    <property type="match status" value="1"/>
</dbReference>
<proteinExistence type="inferred from homology"/>
<comment type="caution">
    <text evidence="3">The sequence shown here is derived from an EMBL/GenBank/DDBJ whole genome shotgun (WGS) entry which is preliminary data.</text>
</comment>
<dbReference type="AlphaFoldDB" id="A0A2V3IUH0"/>
<protein>
    <recommendedName>
        <fullName evidence="1">Mitochondrial import inner membrane translocase subunit</fullName>
    </recommendedName>
</protein>
<dbReference type="GO" id="GO:0005743">
    <property type="term" value="C:mitochondrial inner membrane"/>
    <property type="evidence" value="ECO:0007669"/>
    <property type="project" value="UniProtKB-SubCell"/>
</dbReference>
<dbReference type="OrthoDB" id="7813104at2759"/>
<comment type="similarity">
    <text evidence="1">Belongs to the small Tim family.</text>
</comment>
<gene>
    <name evidence="3" type="ORF">BWQ96_05440</name>
</gene>
<accession>A0A2V3IUH0</accession>
<dbReference type="GO" id="GO:0015031">
    <property type="term" value="P:protein transport"/>
    <property type="evidence" value="ECO:0007669"/>
    <property type="project" value="UniProtKB-KW"/>
</dbReference>
<keyword evidence="1" id="KW-0813">Transport</keyword>
<keyword evidence="1" id="KW-0472">Membrane</keyword>
<keyword evidence="1" id="KW-0496">Mitochondrion</keyword>
<name>A0A2V3IUH0_9FLOR</name>
<reference evidence="3 4" key="1">
    <citation type="journal article" date="2018" name="Mol. Biol. Evol.">
        <title>Analysis of the draft genome of the red seaweed Gracilariopsis chorda provides insights into genome size evolution in Rhodophyta.</title>
        <authorList>
            <person name="Lee J."/>
            <person name="Yang E.C."/>
            <person name="Graf L."/>
            <person name="Yang J.H."/>
            <person name="Qiu H."/>
            <person name="Zel Zion U."/>
            <person name="Chan C.X."/>
            <person name="Stephens T.G."/>
            <person name="Weber A.P.M."/>
            <person name="Boo G.H."/>
            <person name="Boo S.M."/>
            <person name="Kim K.M."/>
            <person name="Shin Y."/>
            <person name="Jung M."/>
            <person name="Lee S.J."/>
            <person name="Yim H.S."/>
            <person name="Lee J.H."/>
            <person name="Bhattacharya D."/>
            <person name="Yoon H.S."/>
        </authorList>
    </citation>
    <scope>NUCLEOTIDE SEQUENCE [LARGE SCALE GENOMIC DNA]</scope>
    <source>
        <strain evidence="3 4">SKKU-2015</strain>
        <tissue evidence="3">Whole body</tissue>
    </source>
</reference>
<organism evidence="3 4">
    <name type="scientific">Gracilariopsis chorda</name>
    <dbReference type="NCBI Taxonomy" id="448386"/>
    <lineage>
        <taxon>Eukaryota</taxon>
        <taxon>Rhodophyta</taxon>
        <taxon>Florideophyceae</taxon>
        <taxon>Rhodymeniophycidae</taxon>
        <taxon>Gracilariales</taxon>
        <taxon>Gracilariaceae</taxon>
        <taxon>Gracilariopsis</taxon>
    </lineage>
</organism>
<keyword evidence="1" id="KW-0999">Mitochondrion inner membrane</keyword>
<evidence type="ECO:0000259" key="2">
    <source>
        <dbReference type="Pfam" id="PF02953"/>
    </source>
</evidence>
<evidence type="ECO:0000313" key="3">
    <source>
        <dbReference type="EMBL" id="PXF44770.1"/>
    </source>
</evidence>
<dbReference type="EMBL" id="NBIV01000081">
    <property type="protein sequence ID" value="PXF44770.1"/>
    <property type="molecule type" value="Genomic_DNA"/>
</dbReference>
<dbReference type="STRING" id="448386.A0A2V3IUH0"/>
<keyword evidence="1" id="KW-0811">Translocation</keyword>
<comment type="function">
    <text evidence="1">Mitochondrial intermembrane chaperone that participates in the import and insertion of some multi-pass transmembrane proteins into the mitochondrial inner membrane. Also required for the transfer of beta-barrel precursors from the TOM complex to the sorting and assembly machinery (SAM complex) of the outer membrane. Acts as a chaperone-like protein that protects the hydrophobic precursors from aggregation and guide them through the mitochondrial intermembrane space.</text>
</comment>
<evidence type="ECO:0000256" key="1">
    <source>
        <dbReference type="RuleBase" id="RU367043"/>
    </source>
</evidence>
<comment type="domain">
    <text evidence="1">The twin CX3C motif contains 4 conserved Cys residues that form 2 disulfide bonds in the mitochondrial intermembrane space.</text>
</comment>
<keyword evidence="1" id="KW-1015">Disulfide bond</keyword>
<sequence length="78" mass="9034">MASEPSQDEVFLRVRRQLQEQQMEELVRAMTDKCFEKCVKKPGKSLSTSEQQCIAKSMDRYMEVMALVFNTVARKAQS</sequence>
<feature type="domain" description="Tim10-like" evidence="2">
    <location>
        <begin position="15"/>
        <end position="72"/>
    </location>
</feature>
<keyword evidence="1" id="KW-0143">Chaperone</keyword>
<dbReference type="SUPFAM" id="SSF144122">
    <property type="entry name" value="Tim10-like"/>
    <property type="match status" value="1"/>
</dbReference>